<name>A0A9W9KQ55_9EURO</name>
<evidence type="ECO:0000313" key="2">
    <source>
        <dbReference type="Proteomes" id="UP001149165"/>
    </source>
</evidence>
<protein>
    <submittedName>
        <fullName evidence="1">Uncharacterized protein</fullName>
    </submittedName>
</protein>
<reference evidence="1" key="1">
    <citation type="submission" date="2022-11" db="EMBL/GenBank/DDBJ databases">
        <authorList>
            <person name="Petersen C."/>
        </authorList>
    </citation>
    <scope>NUCLEOTIDE SEQUENCE</scope>
    <source>
        <strain evidence="1">IBT 30069</strain>
    </source>
</reference>
<dbReference type="AlphaFoldDB" id="A0A9W9KQ55"/>
<dbReference type="Proteomes" id="UP001149165">
    <property type="component" value="Unassembled WGS sequence"/>
</dbReference>
<dbReference type="EMBL" id="JAPQKH010000002">
    <property type="protein sequence ID" value="KAJ5113852.1"/>
    <property type="molecule type" value="Genomic_DNA"/>
</dbReference>
<evidence type="ECO:0000313" key="1">
    <source>
        <dbReference type="EMBL" id="KAJ5113852.1"/>
    </source>
</evidence>
<proteinExistence type="predicted"/>
<dbReference type="OrthoDB" id="10402393at2759"/>
<keyword evidence="2" id="KW-1185">Reference proteome</keyword>
<comment type="caution">
    <text evidence="1">The sequence shown here is derived from an EMBL/GenBank/DDBJ whole genome shotgun (WGS) entry which is preliminary data.</text>
</comment>
<organism evidence="1 2">
    <name type="scientific">Penicillium angulare</name>
    <dbReference type="NCBI Taxonomy" id="116970"/>
    <lineage>
        <taxon>Eukaryota</taxon>
        <taxon>Fungi</taxon>
        <taxon>Dikarya</taxon>
        <taxon>Ascomycota</taxon>
        <taxon>Pezizomycotina</taxon>
        <taxon>Eurotiomycetes</taxon>
        <taxon>Eurotiomycetidae</taxon>
        <taxon>Eurotiales</taxon>
        <taxon>Aspergillaceae</taxon>
        <taxon>Penicillium</taxon>
    </lineage>
</organism>
<reference evidence="1" key="2">
    <citation type="journal article" date="2023" name="IMA Fungus">
        <title>Comparative genomic study of the Penicillium genus elucidates a diverse pangenome and 15 lateral gene transfer events.</title>
        <authorList>
            <person name="Petersen C."/>
            <person name="Sorensen T."/>
            <person name="Nielsen M.R."/>
            <person name="Sondergaard T.E."/>
            <person name="Sorensen J.L."/>
            <person name="Fitzpatrick D.A."/>
            <person name="Frisvad J.C."/>
            <person name="Nielsen K.L."/>
        </authorList>
    </citation>
    <scope>NUCLEOTIDE SEQUENCE</scope>
    <source>
        <strain evidence="1">IBT 30069</strain>
    </source>
</reference>
<gene>
    <name evidence="1" type="ORF">N7456_002386</name>
</gene>
<sequence length="77" mass="8959">MEELYPPEEFDILQDALNLVDRIVTQTSPGLNLDLGLPASYYSECKYDRDDEDEKIWRKSEHGGRGFYLSKGEDDDR</sequence>
<accession>A0A9W9KQ55</accession>